<dbReference type="RefSeq" id="XP_024344803.1">
    <property type="nucleotide sequence ID" value="XM_024483629.1"/>
</dbReference>
<feature type="transmembrane region" description="Helical" evidence="2">
    <location>
        <begin position="116"/>
        <end position="134"/>
    </location>
</feature>
<dbReference type="Pfam" id="PF20152">
    <property type="entry name" value="DUF6534"/>
    <property type="match status" value="1"/>
</dbReference>
<evidence type="ECO:0000256" key="1">
    <source>
        <dbReference type="SAM" id="MobiDB-lite"/>
    </source>
</evidence>
<accession>A0A1X6NHC1</accession>
<organism evidence="4 5">
    <name type="scientific">Postia placenta MAD-698-R-SB12</name>
    <dbReference type="NCBI Taxonomy" id="670580"/>
    <lineage>
        <taxon>Eukaryota</taxon>
        <taxon>Fungi</taxon>
        <taxon>Dikarya</taxon>
        <taxon>Basidiomycota</taxon>
        <taxon>Agaricomycotina</taxon>
        <taxon>Agaricomycetes</taxon>
        <taxon>Polyporales</taxon>
        <taxon>Adustoporiaceae</taxon>
        <taxon>Rhodonia</taxon>
    </lineage>
</organism>
<gene>
    <name evidence="4" type="ORF">POSPLADRAFT_1127450</name>
</gene>
<keyword evidence="2" id="KW-0812">Transmembrane</keyword>
<dbReference type="PANTHER" id="PTHR40465">
    <property type="entry name" value="CHROMOSOME 1, WHOLE GENOME SHOTGUN SEQUENCE"/>
    <property type="match status" value="1"/>
</dbReference>
<proteinExistence type="predicted"/>
<feature type="transmembrane region" description="Helical" evidence="2">
    <location>
        <begin position="46"/>
        <end position="63"/>
    </location>
</feature>
<sequence>MSSAFDSSFGAMLLGVLMSSILFGITNLQVYIYFKTYTKDPLWTKFSVCALWTIDALCVAFSFHLIYQYFITNYFNPVALLVINWSFKAQDISSPTSSQFKTLVDASANRDSGLRYFLPGIASIFVCAGYVISYEITTPANATPVDLLGHQWMSYYPLSVYTGTDTIIAASLCYLLYTNRTGYRRTDSLLNTLMLYTVNTGIITSICSLAAIIALKTSPHTFIVAAIEFLLTKIYVNSFLAMLNARNSLRDSGARMRRDYVLNTLQPTVTSEVTDESKPPELPQVLNIRNNTDSDSDGPRPYTDVEIDKPAARGYVPPAVSKGGIKEEVLESPSKQRASYPGPLLAPPQAHVYDTIHDTARSMPRHEKTLRESKDKVRAEHFVGIRLRK</sequence>
<feature type="transmembrane region" description="Helical" evidence="2">
    <location>
        <begin position="189"/>
        <end position="215"/>
    </location>
</feature>
<evidence type="ECO:0000313" key="4">
    <source>
        <dbReference type="EMBL" id="OSX68009.1"/>
    </source>
</evidence>
<dbReference type="Proteomes" id="UP000194127">
    <property type="component" value="Unassembled WGS sequence"/>
</dbReference>
<dbReference type="PANTHER" id="PTHR40465:SF1">
    <property type="entry name" value="DUF6534 DOMAIN-CONTAINING PROTEIN"/>
    <property type="match status" value="1"/>
</dbReference>
<evidence type="ECO:0000256" key="2">
    <source>
        <dbReference type="SAM" id="Phobius"/>
    </source>
</evidence>
<dbReference type="InterPro" id="IPR045339">
    <property type="entry name" value="DUF6534"/>
</dbReference>
<feature type="domain" description="DUF6534" evidence="3">
    <location>
        <begin position="164"/>
        <end position="248"/>
    </location>
</feature>
<keyword evidence="2" id="KW-1133">Transmembrane helix</keyword>
<feature type="region of interest" description="Disordered" evidence="1">
    <location>
        <begin position="270"/>
        <end position="310"/>
    </location>
</feature>
<evidence type="ECO:0000313" key="5">
    <source>
        <dbReference type="Proteomes" id="UP000194127"/>
    </source>
</evidence>
<evidence type="ECO:0000259" key="3">
    <source>
        <dbReference type="Pfam" id="PF20152"/>
    </source>
</evidence>
<feature type="transmembrane region" description="Helical" evidence="2">
    <location>
        <begin position="221"/>
        <end position="243"/>
    </location>
</feature>
<feature type="transmembrane region" description="Helical" evidence="2">
    <location>
        <begin position="154"/>
        <end position="177"/>
    </location>
</feature>
<dbReference type="OrthoDB" id="2535105at2759"/>
<keyword evidence="5" id="KW-1185">Reference proteome</keyword>
<protein>
    <recommendedName>
        <fullName evidence="3">DUF6534 domain-containing protein</fullName>
    </recommendedName>
</protein>
<dbReference type="EMBL" id="KZ110591">
    <property type="protein sequence ID" value="OSX68009.1"/>
    <property type="molecule type" value="Genomic_DNA"/>
</dbReference>
<name>A0A1X6NHC1_9APHY</name>
<reference evidence="4 5" key="1">
    <citation type="submission" date="2017-04" db="EMBL/GenBank/DDBJ databases">
        <title>Genome Sequence of the Model Brown-Rot Fungus Postia placenta SB12.</title>
        <authorList>
            <consortium name="DOE Joint Genome Institute"/>
            <person name="Gaskell J."/>
            <person name="Kersten P."/>
            <person name="Larrondo L.F."/>
            <person name="Canessa P."/>
            <person name="Martinez D."/>
            <person name="Hibbett D."/>
            <person name="Schmoll M."/>
            <person name="Kubicek C.P."/>
            <person name="Martinez A.T."/>
            <person name="Yadav J."/>
            <person name="Master E."/>
            <person name="Magnuson J.K."/>
            <person name="James T."/>
            <person name="Yaver D."/>
            <person name="Berka R."/>
            <person name="Labutti K."/>
            <person name="Lipzen A."/>
            <person name="Aerts A."/>
            <person name="Barry K."/>
            <person name="Henrissat B."/>
            <person name="Blanchette R."/>
            <person name="Grigoriev I."/>
            <person name="Cullen D."/>
        </authorList>
    </citation>
    <scope>NUCLEOTIDE SEQUENCE [LARGE SCALE GENOMIC DNA]</scope>
    <source>
        <strain evidence="4 5">MAD-698-R-SB12</strain>
    </source>
</reference>
<dbReference type="AlphaFoldDB" id="A0A1X6NHC1"/>
<dbReference type="STRING" id="670580.A0A1X6NHC1"/>
<dbReference type="GeneID" id="36328578"/>
<keyword evidence="2" id="KW-0472">Membrane</keyword>
<feature type="transmembrane region" description="Helical" evidence="2">
    <location>
        <begin position="12"/>
        <end position="34"/>
    </location>
</feature>